<sequence>MLKSRVRFESAHDGTRVAGRGTGKLGERCSCRAENGYLREPLNPVAQT</sequence>
<dbReference type="EMBL" id="JANUCP010000001">
    <property type="protein sequence ID" value="MCS3918321.1"/>
    <property type="molecule type" value="Genomic_DNA"/>
</dbReference>
<feature type="region of interest" description="Disordered" evidence="1">
    <location>
        <begin position="1"/>
        <end position="25"/>
    </location>
</feature>
<organism evidence="2 3">
    <name type="scientific">Candidatus Fervidibacter sacchari</name>
    <dbReference type="NCBI Taxonomy" id="1448929"/>
    <lineage>
        <taxon>Bacteria</taxon>
        <taxon>Candidatus Fervidibacterota</taxon>
        <taxon>Candidatus Fervidibacter</taxon>
    </lineage>
</organism>
<evidence type="ECO:0000313" key="2">
    <source>
        <dbReference type="EMBL" id="MCS3918321.1"/>
    </source>
</evidence>
<dbReference type="Proteomes" id="UP001204798">
    <property type="component" value="Unassembled WGS sequence"/>
</dbReference>
<feature type="compositionally biased region" description="Basic and acidic residues" evidence="1">
    <location>
        <begin position="1"/>
        <end position="15"/>
    </location>
</feature>
<evidence type="ECO:0000313" key="3">
    <source>
        <dbReference type="Proteomes" id="UP001204798"/>
    </source>
</evidence>
<gene>
    <name evidence="2" type="ORF">M2350_000718</name>
</gene>
<evidence type="ECO:0000256" key="1">
    <source>
        <dbReference type="SAM" id="MobiDB-lite"/>
    </source>
</evidence>
<protein>
    <submittedName>
        <fullName evidence="2">Uncharacterized protein</fullName>
    </submittedName>
</protein>
<proteinExistence type="predicted"/>
<comment type="caution">
    <text evidence="2">The sequence shown here is derived from an EMBL/GenBank/DDBJ whole genome shotgun (WGS) entry which is preliminary data.</text>
</comment>
<name>A0ABT2EKA7_9BACT</name>
<accession>A0ABT2EKA7</accession>
<keyword evidence="3" id="KW-1185">Reference proteome</keyword>
<dbReference type="RefSeq" id="WP_259093997.1">
    <property type="nucleotide sequence ID" value="NZ_JANUCP010000001.1"/>
</dbReference>
<reference evidence="2 3" key="1">
    <citation type="submission" date="2022-08" db="EMBL/GenBank/DDBJ databases">
        <title>Bacterial and archaeal communities from various locations to study Microbial Dark Matter (Phase II).</title>
        <authorList>
            <person name="Stepanauskas R."/>
        </authorList>
    </citation>
    <scope>NUCLEOTIDE SEQUENCE [LARGE SCALE GENOMIC DNA]</scope>
    <source>
        <strain evidence="2 3">PD1</strain>
    </source>
</reference>